<dbReference type="EMBL" id="JAPPUY010000005">
    <property type="protein sequence ID" value="MCY4747125.1"/>
    <property type="molecule type" value="Genomic_DNA"/>
</dbReference>
<reference evidence="1" key="1">
    <citation type="submission" date="2022-08" db="EMBL/GenBank/DDBJ databases">
        <title>Genome sequencing of Pelomonas sp. UHG3.</title>
        <authorList>
            <person name="So Y."/>
        </authorList>
    </citation>
    <scope>NUCLEOTIDE SEQUENCE</scope>
    <source>
        <strain evidence="1">UHG3</strain>
    </source>
</reference>
<gene>
    <name evidence="1" type="ORF">NYO99_19280</name>
</gene>
<sequence>MSTVAFWRPGAPVWRPRAVMLAVLMGHAVLLLLFWQARLQPATSSEARRALALRLVAPVQPPRPRRAPAEAPQWPGPPANVPPLAPPDFTVAATTAAGPGADASPAGTPGTPPSPARAASGSAPLDLRPRAEVLRGALANPATTDPRSNTPRPTVEERIAMALNPELCVKLERDAQGVVTRRMGRMVGTLTHLQATLGVGAMSVSTCQ</sequence>
<name>A0ACC6CFR6_9BURK</name>
<dbReference type="Proteomes" id="UP001076464">
    <property type="component" value="Unassembled WGS sequence"/>
</dbReference>
<keyword evidence="2" id="KW-1185">Reference proteome</keyword>
<organism evidence="1 2">
    <name type="scientific">Roseateles hydrophilus</name>
    <dbReference type="NCBI Taxonomy" id="2975054"/>
    <lineage>
        <taxon>Bacteria</taxon>
        <taxon>Pseudomonadati</taxon>
        <taxon>Pseudomonadota</taxon>
        <taxon>Betaproteobacteria</taxon>
        <taxon>Burkholderiales</taxon>
        <taxon>Sphaerotilaceae</taxon>
        <taxon>Roseateles</taxon>
    </lineage>
</organism>
<evidence type="ECO:0000313" key="2">
    <source>
        <dbReference type="Proteomes" id="UP001076464"/>
    </source>
</evidence>
<comment type="caution">
    <text evidence="1">The sequence shown here is derived from an EMBL/GenBank/DDBJ whole genome shotgun (WGS) entry which is preliminary data.</text>
</comment>
<accession>A0ACC6CFR6</accession>
<proteinExistence type="predicted"/>
<protein>
    <submittedName>
        <fullName evidence="1">Uncharacterized protein</fullName>
    </submittedName>
</protein>
<evidence type="ECO:0000313" key="1">
    <source>
        <dbReference type="EMBL" id="MCY4747125.1"/>
    </source>
</evidence>